<dbReference type="GO" id="GO:0046677">
    <property type="term" value="P:response to antibiotic"/>
    <property type="evidence" value="ECO:0007669"/>
    <property type="project" value="InterPro"/>
</dbReference>
<keyword evidence="1" id="KW-0378">Hydrolase</keyword>
<reference evidence="1 2" key="1">
    <citation type="submission" date="2020-08" db="EMBL/GenBank/DDBJ databases">
        <title>Sequencing the genomes of 1000 actinobacteria strains.</title>
        <authorList>
            <person name="Klenk H.-P."/>
        </authorList>
    </citation>
    <scope>NUCLEOTIDE SEQUENCE [LARGE SCALE GENOMIC DNA]</scope>
    <source>
        <strain evidence="1 2">DSM 45584</strain>
    </source>
</reference>
<evidence type="ECO:0000313" key="1">
    <source>
        <dbReference type="EMBL" id="MBB5159874.1"/>
    </source>
</evidence>
<dbReference type="GO" id="GO:0016787">
    <property type="term" value="F:hydrolase activity"/>
    <property type="evidence" value="ECO:0007669"/>
    <property type="project" value="UniProtKB-KW"/>
</dbReference>
<dbReference type="RefSeq" id="WP_184732904.1">
    <property type="nucleotide sequence ID" value="NZ_JACHIW010000003.1"/>
</dbReference>
<dbReference type="EMBL" id="JACHIW010000003">
    <property type="protein sequence ID" value="MBB5159874.1"/>
    <property type="molecule type" value="Genomic_DNA"/>
</dbReference>
<comment type="caution">
    <text evidence="1">The sequence shown here is derived from an EMBL/GenBank/DDBJ whole genome shotgun (WGS) entry which is preliminary data.</text>
</comment>
<dbReference type="AlphaFoldDB" id="A0A840QGA2"/>
<protein>
    <submittedName>
        <fullName evidence="1">Erythromycin esterase</fullName>
        <ecNumber evidence="1">3.1.1.-</ecNumber>
    </submittedName>
</protein>
<organism evidence="1 2">
    <name type="scientific">Saccharopolyspora phatthalungensis</name>
    <dbReference type="NCBI Taxonomy" id="664693"/>
    <lineage>
        <taxon>Bacteria</taxon>
        <taxon>Bacillati</taxon>
        <taxon>Actinomycetota</taxon>
        <taxon>Actinomycetes</taxon>
        <taxon>Pseudonocardiales</taxon>
        <taxon>Pseudonocardiaceae</taxon>
        <taxon>Saccharopolyspora</taxon>
    </lineage>
</organism>
<dbReference type="PANTHER" id="PTHR31299">
    <property type="entry name" value="ESTERASE, PUTATIVE (AFU_ORTHOLOGUE AFUA_1G05850)-RELATED"/>
    <property type="match status" value="1"/>
</dbReference>
<gene>
    <name evidence="1" type="ORF">BJ970_007474</name>
</gene>
<dbReference type="CDD" id="cd14728">
    <property type="entry name" value="Ere-like"/>
    <property type="match status" value="1"/>
</dbReference>
<evidence type="ECO:0000313" key="2">
    <source>
        <dbReference type="Proteomes" id="UP000584374"/>
    </source>
</evidence>
<dbReference type="PANTHER" id="PTHR31299:SF0">
    <property type="entry name" value="ESTERASE, PUTATIVE (AFU_ORTHOLOGUE AFUA_1G05850)-RELATED"/>
    <property type="match status" value="1"/>
</dbReference>
<dbReference type="InterPro" id="IPR007815">
    <property type="entry name" value="Emycin_Estase"/>
</dbReference>
<dbReference type="Proteomes" id="UP000584374">
    <property type="component" value="Unassembled WGS sequence"/>
</dbReference>
<proteinExistence type="predicted"/>
<keyword evidence="2" id="KW-1185">Reference proteome</keyword>
<dbReference type="InterPro" id="IPR052036">
    <property type="entry name" value="Hydrolase/PRTase-associated"/>
</dbReference>
<dbReference type="Gene3D" id="1.20.1440.30">
    <property type="entry name" value="Biosynthetic Protein domain"/>
    <property type="match status" value="1"/>
</dbReference>
<accession>A0A840QGA2</accession>
<sequence>MSLPRSVRRLPIVDPSGLADLVGHARVVAIGENNHHIREFTQLREQILRFLVVELGFGVLGFESGFAESAVVDDWIRGGPGDLDAVAREGLTFRFGDSAEMRQMLGWLRAHNDGGGRVRFAGLDVPGSGGCPLPALRRVRDYLAAHAPGELRFAEEAMTATEPYSAPNNGLAPVRYAELGAAARDAATTSLSRLLLRLDALPPGPDRQAHRIARHHALGALRLDEQLRELAALSEPNRPAWLPSSRDIYQAETVRLLRALYGPDERIVLMLHNAHAQRVPMQLLPGTHFPSAGTYLAADYGTDYLALGITAHTGSTTDVRLDAHARDGFEVVTRPLNPPAEDSIEQAIASTTPHHEPVLLDLRPARGSAGPTSIRHANTHIPVDVLTAFDGLACLPAMKPSILTP</sequence>
<dbReference type="EC" id="3.1.1.-" evidence="1"/>
<dbReference type="Pfam" id="PF05139">
    <property type="entry name" value="Erythro_esteras"/>
    <property type="match status" value="1"/>
</dbReference>
<dbReference type="Gene3D" id="3.40.1660.10">
    <property type="entry name" value="EreA-like (biosynthetic domain)"/>
    <property type="match status" value="1"/>
</dbReference>
<dbReference type="Gene3D" id="3.30.1870.10">
    <property type="entry name" value="EreA-like, domain 2"/>
    <property type="match status" value="1"/>
</dbReference>
<name>A0A840QGA2_9PSEU</name>
<dbReference type="SUPFAM" id="SSF159501">
    <property type="entry name" value="EreA/ChaN-like"/>
    <property type="match status" value="1"/>
</dbReference>